<dbReference type="SUPFAM" id="SSF53335">
    <property type="entry name" value="S-adenosyl-L-methionine-dependent methyltransferases"/>
    <property type="match status" value="1"/>
</dbReference>
<proteinExistence type="predicted"/>
<dbReference type="InterPro" id="IPR041497">
    <property type="entry name" value="Thump-like"/>
</dbReference>
<dbReference type="InterPro" id="IPR029063">
    <property type="entry name" value="SAM-dependent_MTases_sf"/>
</dbReference>
<dbReference type="Gene3D" id="3.40.50.150">
    <property type="entry name" value="Vaccinia Virus protein VP39"/>
    <property type="match status" value="1"/>
</dbReference>
<dbReference type="Gene3D" id="1.10.10.1110">
    <property type="entry name" value="Methyltransferase PG1098, N-terminal domain"/>
    <property type="match status" value="1"/>
</dbReference>
<dbReference type="Proteomes" id="UP000616201">
    <property type="component" value="Unassembled WGS sequence"/>
</dbReference>
<keyword evidence="4" id="KW-1185">Reference proteome</keyword>
<dbReference type="RefSeq" id="WP_196936911.1">
    <property type="nucleotide sequence ID" value="NZ_MU158698.1"/>
</dbReference>
<dbReference type="Pfam" id="PF18096">
    <property type="entry name" value="Thump_like"/>
    <property type="match status" value="1"/>
</dbReference>
<feature type="domain" description="PG-1098 ferredoxin-like" evidence="2">
    <location>
        <begin position="280"/>
        <end position="322"/>
    </location>
</feature>
<evidence type="ECO:0000313" key="3">
    <source>
        <dbReference type="EMBL" id="MBE8715057.1"/>
    </source>
</evidence>
<dbReference type="Pfam" id="PF22013">
    <property type="entry name" value="PG_1098_Fer"/>
    <property type="match status" value="1"/>
</dbReference>
<dbReference type="EMBL" id="PRDK01000009">
    <property type="protein sequence ID" value="MBE8715057.1"/>
    <property type="molecule type" value="Genomic_DNA"/>
</dbReference>
<dbReference type="CDD" id="cd02440">
    <property type="entry name" value="AdoMet_MTases"/>
    <property type="match status" value="1"/>
</dbReference>
<evidence type="ECO:0008006" key="5">
    <source>
        <dbReference type="Google" id="ProtNLM"/>
    </source>
</evidence>
<evidence type="ECO:0000259" key="2">
    <source>
        <dbReference type="Pfam" id="PF22013"/>
    </source>
</evidence>
<dbReference type="AlphaFoldDB" id="A0A928UYJ8"/>
<name>A0A928UYJ8_9SPHI</name>
<accession>A0A928UYJ8</accession>
<evidence type="ECO:0000313" key="4">
    <source>
        <dbReference type="Proteomes" id="UP000616201"/>
    </source>
</evidence>
<sequence>MNKHILEPEVQVFLKEKAAENPQKIALQKSPFPLVSSGELANQLDGHQRSVSKLPTWASTEGIYYPDKINIEQSSSEKTGALKLRLIEANSRLIDLTGGFGVDSYYFSTSCKEVLYCELNEQLAEIVAYNAGILGATNIRFLKADGLGILNEQEDGSLDYIYVDPSRRNKNQRFFLLEECEPDIVGLQDVFFQKAKTVISKVSPLLDISKAISQLKHCKSVTVVSVDGDCKELVFVQERDFSGHVKIQVIALIREQVYELSYPFRQEKEIELSYSEPLNYLYDPDVAVLKAGAFKTIAQQYNIHKLHQHSHLYSSSEWIPDFIGRSFHILDILPFASLKKNNPYPKAHVQSKNFPLKVDEIRKKFKIKDGNEIYLFFTTDKDEKLICIAAKKAIAASE</sequence>
<organism evidence="3 4">
    <name type="scientific">Sphingobacterium hungaricum</name>
    <dbReference type="NCBI Taxonomy" id="2082723"/>
    <lineage>
        <taxon>Bacteria</taxon>
        <taxon>Pseudomonadati</taxon>
        <taxon>Bacteroidota</taxon>
        <taxon>Sphingobacteriia</taxon>
        <taxon>Sphingobacteriales</taxon>
        <taxon>Sphingobacteriaceae</taxon>
        <taxon>Sphingobacterium</taxon>
    </lineage>
</organism>
<evidence type="ECO:0000259" key="1">
    <source>
        <dbReference type="Pfam" id="PF18096"/>
    </source>
</evidence>
<feature type="domain" description="THUMP-like" evidence="1">
    <location>
        <begin position="324"/>
        <end position="389"/>
    </location>
</feature>
<reference evidence="3" key="1">
    <citation type="submission" date="2018-02" db="EMBL/GenBank/DDBJ databases">
        <authorList>
            <person name="Vasarhelyi B.M."/>
            <person name="Deshmukh S."/>
            <person name="Balint B."/>
            <person name="Kukolya J."/>
        </authorList>
    </citation>
    <scope>NUCLEOTIDE SEQUENCE</scope>
    <source>
        <strain evidence="3">KB22</strain>
    </source>
</reference>
<comment type="caution">
    <text evidence="3">The sequence shown here is derived from an EMBL/GenBank/DDBJ whole genome shotgun (WGS) entry which is preliminary data.</text>
</comment>
<dbReference type="InterPro" id="IPR054168">
    <property type="entry name" value="PG_1098_Fer"/>
</dbReference>
<protein>
    <recommendedName>
        <fullName evidence="5">THUMP-like domain-containing protein</fullName>
    </recommendedName>
</protein>
<gene>
    <name evidence="3" type="ORF">C4F49_15340</name>
</gene>